<organism evidence="5 6">
    <name type="scientific">Lacimicrobium alkaliphilum</name>
    <dbReference type="NCBI Taxonomy" id="1526571"/>
    <lineage>
        <taxon>Bacteria</taxon>
        <taxon>Pseudomonadati</taxon>
        <taxon>Pseudomonadota</taxon>
        <taxon>Gammaproteobacteria</taxon>
        <taxon>Alteromonadales</taxon>
        <taxon>Alteromonadaceae</taxon>
        <taxon>Lacimicrobium</taxon>
    </lineage>
</organism>
<evidence type="ECO:0000256" key="1">
    <source>
        <dbReference type="ARBA" id="ARBA00022801"/>
    </source>
</evidence>
<evidence type="ECO:0000313" key="6">
    <source>
        <dbReference type="Proteomes" id="UP000068447"/>
    </source>
</evidence>
<dbReference type="InterPro" id="IPR050135">
    <property type="entry name" value="dGTPase-like"/>
</dbReference>
<gene>
    <name evidence="5" type="ORF">AT746_09985</name>
</gene>
<evidence type="ECO:0000256" key="2">
    <source>
        <dbReference type="HAMAP-Rule" id="MF_01212"/>
    </source>
</evidence>
<comment type="similarity">
    <text evidence="2">Belongs to the dGTPase family. Type 2 subfamily.</text>
</comment>
<dbReference type="Pfam" id="PF13286">
    <property type="entry name" value="HD_assoc"/>
    <property type="match status" value="1"/>
</dbReference>
<dbReference type="GO" id="GO:0008832">
    <property type="term" value="F:dGTPase activity"/>
    <property type="evidence" value="ECO:0007669"/>
    <property type="project" value="TreeGrafter"/>
</dbReference>
<proteinExistence type="inferred from homology"/>
<dbReference type="PANTHER" id="PTHR11373">
    <property type="entry name" value="DEOXYNUCLEOSIDE TRIPHOSPHATE TRIPHOSPHOHYDROLASE"/>
    <property type="match status" value="1"/>
</dbReference>
<dbReference type="KEGG" id="lal:AT746_09985"/>
<dbReference type="PROSITE" id="PS51831">
    <property type="entry name" value="HD"/>
    <property type="match status" value="1"/>
</dbReference>
<dbReference type="AlphaFoldDB" id="A0A0U3B0A1"/>
<dbReference type="NCBIfam" id="NF003701">
    <property type="entry name" value="PRK05318.1"/>
    <property type="match status" value="1"/>
</dbReference>
<dbReference type="Gene3D" id="1.10.3210.10">
    <property type="entry name" value="Hypothetical protein af1432"/>
    <property type="match status" value="1"/>
</dbReference>
<feature type="compositionally biased region" description="Basic and acidic residues" evidence="3">
    <location>
        <begin position="12"/>
        <end position="25"/>
    </location>
</feature>
<protein>
    <recommendedName>
        <fullName evidence="2">Deoxyguanosinetriphosphate triphosphohydrolase-like protein</fullName>
    </recommendedName>
</protein>
<keyword evidence="6" id="KW-1185">Reference proteome</keyword>
<dbReference type="Pfam" id="PF01966">
    <property type="entry name" value="HD"/>
    <property type="match status" value="1"/>
</dbReference>
<keyword evidence="1 2" id="KW-0378">Hydrolase</keyword>
<reference evidence="5 6" key="1">
    <citation type="submission" date="2015-12" db="EMBL/GenBank/DDBJ databases">
        <title>Complete genome of Lacimicrobium alkaliphilum KCTC 32984.</title>
        <authorList>
            <person name="Kim S.-G."/>
            <person name="Lee Y.-J."/>
        </authorList>
    </citation>
    <scope>NUCLEOTIDE SEQUENCE [LARGE SCALE GENOMIC DNA]</scope>
    <source>
        <strain evidence="5 6">YelD216</strain>
    </source>
</reference>
<dbReference type="HAMAP" id="MF_01212">
    <property type="entry name" value="dGTPase_type2"/>
    <property type="match status" value="1"/>
</dbReference>
<dbReference type="STRING" id="1526571.AT746_09985"/>
<dbReference type="PANTHER" id="PTHR11373:SF40">
    <property type="entry name" value="DEOXYGUANOSINETRIPHOSPHATE TRIPHOSPHOHYDROLASE-LIKE PROTEIN 2"/>
    <property type="match status" value="1"/>
</dbReference>
<evidence type="ECO:0000256" key="3">
    <source>
        <dbReference type="SAM" id="MobiDB-lite"/>
    </source>
</evidence>
<evidence type="ECO:0000259" key="4">
    <source>
        <dbReference type="PROSITE" id="PS51831"/>
    </source>
</evidence>
<dbReference type="NCBIfam" id="NF041026">
    <property type="entry name" value="antiphage_dGTPase"/>
    <property type="match status" value="1"/>
</dbReference>
<dbReference type="GO" id="GO:0006203">
    <property type="term" value="P:dGTP catabolic process"/>
    <property type="evidence" value="ECO:0007669"/>
    <property type="project" value="TreeGrafter"/>
</dbReference>
<dbReference type="RefSeq" id="WP_062479890.1">
    <property type="nucleotide sequence ID" value="NZ_CP013650.1"/>
</dbReference>
<dbReference type="CDD" id="cd00077">
    <property type="entry name" value="HDc"/>
    <property type="match status" value="1"/>
</dbReference>
<dbReference type="OrthoDB" id="9803619at2"/>
<evidence type="ECO:0000313" key="5">
    <source>
        <dbReference type="EMBL" id="ALS98560.1"/>
    </source>
</evidence>
<dbReference type="InterPro" id="IPR003607">
    <property type="entry name" value="HD/PDEase_dom"/>
</dbReference>
<accession>A0A0U3B0A1</accession>
<dbReference type="SMART" id="SM00471">
    <property type="entry name" value="HDc"/>
    <property type="match status" value="1"/>
</dbReference>
<dbReference type="InterPro" id="IPR006674">
    <property type="entry name" value="HD_domain"/>
</dbReference>
<dbReference type="InterPro" id="IPR026875">
    <property type="entry name" value="PHydrolase_assoc_dom"/>
</dbReference>
<name>A0A0U3B0A1_9ALTE</name>
<feature type="domain" description="HD" evidence="4">
    <location>
        <begin position="58"/>
        <end position="248"/>
    </location>
</feature>
<dbReference type="InterPro" id="IPR006261">
    <property type="entry name" value="dGTPase"/>
</dbReference>
<dbReference type="Proteomes" id="UP000068447">
    <property type="component" value="Chromosome"/>
</dbReference>
<sequence>MSQSPWLTRLHTQPERQGDQRSSFQRDKARILHSAAFRRLQAKTQVLGVGMNDFHRTRLTHSLEAAQIGTGIASQLQQKFPQLAARLELNDNLIEALCLAHDIGHPPFGHGGEVALNYMMREHGGFEGNGQTFRILTKLELYTADAGMNLCRRTLLGLVKYPGLLSLLQKNREATPAFSASPNLSNWIPAKGLFDDDKAVFDWLLQPLSDSDKVLFTATEQQDDGHRRTRYKSFDCSIMELADDIAYSIHDLEDAIVTGIVNPDEFTRLVSDPIRALQLTPLSMQMRDLTSKLFSDLHYDRKDAIGALVNGFITAIEIARLDADFEAPLLQYNAVLPKDFAKALSLFKQFVYTRVIQSHEVQILEFKGQQLVMALFSAFASDPLRLLPDNTRARWLNAQKHRQGMRIIADYIAGMTDEFASRLYNQLFLPKTASGQTMSGFQY</sequence>
<dbReference type="InterPro" id="IPR023023">
    <property type="entry name" value="dNTPase_2"/>
</dbReference>
<dbReference type="NCBIfam" id="TIGR01353">
    <property type="entry name" value="dGTP_triPase"/>
    <property type="match status" value="1"/>
</dbReference>
<dbReference type="SUPFAM" id="SSF109604">
    <property type="entry name" value="HD-domain/PDEase-like"/>
    <property type="match status" value="1"/>
</dbReference>
<dbReference type="EMBL" id="CP013650">
    <property type="protein sequence ID" value="ALS98560.1"/>
    <property type="molecule type" value="Genomic_DNA"/>
</dbReference>
<feature type="region of interest" description="Disordered" evidence="3">
    <location>
        <begin position="1"/>
        <end position="25"/>
    </location>
</feature>